<comment type="caution">
    <text evidence="2">The sequence shown here is derived from an EMBL/GenBank/DDBJ whole genome shotgun (WGS) entry which is preliminary data.</text>
</comment>
<sequence length="144" mass="16591">MGLKKWIFVEGAVDDATIATVEKLFEVTFPQDYKDCVKKFNGGYPEPNNFDYDNGAQGVFNDLISFTNADLNIKMFHEFAQDSFTNGIIPFGRDPFGNLLCFDYRFNKEVPLIIFFDHEEIEDEAIIPICNTFTELLDKLYSIE</sequence>
<dbReference type="SUPFAM" id="SSF160631">
    <property type="entry name" value="SMI1/KNR4-like"/>
    <property type="match status" value="1"/>
</dbReference>
<dbReference type="SMART" id="SM00860">
    <property type="entry name" value="SMI1_KNR4"/>
    <property type="match status" value="1"/>
</dbReference>
<dbReference type="OrthoDB" id="8657476at2"/>
<dbReference type="EMBL" id="JTHP01000075">
    <property type="protein sequence ID" value="KJD42935.1"/>
    <property type="molecule type" value="Genomic_DNA"/>
</dbReference>
<dbReference type="RefSeq" id="WP_044648737.1">
    <property type="nucleotide sequence ID" value="NZ_JTHP01000075.1"/>
</dbReference>
<evidence type="ECO:0000313" key="2">
    <source>
        <dbReference type="EMBL" id="KJD42935.1"/>
    </source>
</evidence>
<dbReference type="PATRIC" id="fig|159743.3.peg.5651"/>
<dbReference type="InterPro" id="IPR018958">
    <property type="entry name" value="Knr4/Smi1-like_dom"/>
</dbReference>
<protein>
    <recommendedName>
        <fullName evidence="1">Knr4/Smi1-like domain-containing protein</fullName>
    </recommendedName>
</protein>
<accession>A0A0D7WUU0</accession>
<dbReference type="AlphaFoldDB" id="A0A0D7WUU0"/>
<reference evidence="2 3" key="1">
    <citation type="submission" date="2014-11" db="EMBL/GenBank/DDBJ databases">
        <title>Draft Genome Sequences of Paenibacillus polymyxa NRRL B-30509 and Paenibacillus terrae NRRL B-30644, Strains from a Poultry Environment that Produce Tridecaptin A and Paenicidins.</title>
        <authorList>
            <person name="van Belkum M.J."/>
            <person name="Lohans C.T."/>
            <person name="Vederas J.C."/>
        </authorList>
    </citation>
    <scope>NUCLEOTIDE SEQUENCE [LARGE SCALE GENOMIC DNA]</scope>
    <source>
        <strain evidence="2 3">NRRL B-30644</strain>
    </source>
</reference>
<dbReference type="Proteomes" id="UP000032534">
    <property type="component" value="Unassembled WGS sequence"/>
</dbReference>
<dbReference type="Gene3D" id="3.40.1580.10">
    <property type="entry name" value="SMI1/KNR4-like"/>
    <property type="match status" value="1"/>
</dbReference>
<dbReference type="Pfam" id="PF14568">
    <property type="entry name" value="SUKH_6"/>
    <property type="match status" value="1"/>
</dbReference>
<organism evidence="2 3">
    <name type="scientific">Paenibacillus terrae</name>
    <dbReference type="NCBI Taxonomy" id="159743"/>
    <lineage>
        <taxon>Bacteria</taxon>
        <taxon>Bacillati</taxon>
        <taxon>Bacillota</taxon>
        <taxon>Bacilli</taxon>
        <taxon>Bacillales</taxon>
        <taxon>Paenibacillaceae</taxon>
        <taxon>Paenibacillus</taxon>
    </lineage>
</organism>
<dbReference type="InterPro" id="IPR037883">
    <property type="entry name" value="Knr4/Smi1-like_sf"/>
</dbReference>
<gene>
    <name evidence="2" type="ORF">QD47_25485</name>
</gene>
<feature type="domain" description="Knr4/Smi1-like" evidence="1">
    <location>
        <begin position="12"/>
        <end position="139"/>
    </location>
</feature>
<evidence type="ECO:0000313" key="3">
    <source>
        <dbReference type="Proteomes" id="UP000032534"/>
    </source>
</evidence>
<name>A0A0D7WUU0_9BACL</name>
<keyword evidence="3" id="KW-1185">Reference proteome</keyword>
<evidence type="ECO:0000259" key="1">
    <source>
        <dbReference type="SMART" id="SM00860"/>
    </source>
</evidence>
<proteinExistence type="predicted"/>